<sequence length="128" mass="13501">MSSPLLYICIAAFFGMTSVMLGAFGAHGLKGKLSDTLLSTFETGVQYQMYHSLAILLIAVLLIQLKLPVLAWAAGFMSLGVVLFSGSLYGLALLQMSWLGPVTPIGGLCMIIGWGILLVSVIRHGVAG</sequence>
<accession>A0ABT3ADB1</accession>
<dbReference type="Pfam" id="PF04241">
    <property type="entry name" value="DUF423"/>
    <property type="match status" value="1"/>
</dbReference>
<feature type="transmembrane region" description="Helical" evidence="6">
    <location>
        <begin position="5"/>
        <end position="27"/>
    </location>
</feature>
<feature type="transmembrane region" description="Helical" evidence="6">
    <location>
        <begin position="70"/>
        <end position="92"/>
    </location>
</feature>
<keyword evidence="3 6" id="KW-0812">Transmembrane</keyword>
<comment type="caution">
    <text evidence="7">The sequence shown here is derived from an EMBL/GenBank/DDBJ whole genome shotgun (WGS) entry which is preliminary data.</text>
</comment>
<dbReference type="PANTHER" id="PTHR43461">
    <property type="entry name" value="TRANSMEMBRANE PROTEIN 256"/>
    <property type="match status" value="1"/>
</dbReference>
<evidence type="ECO:0000256" key="4">
    <source>
        <dbReference type="ARBA" id="ARBA00022989"/>
    </source>
</evidence>
<gene>
    <name evidence="7" type="ORF">OE749_18325</name>
</gene>
<protein>
    <submittedName>
        <fullName evidence="7">DUF423 domain-containing protein</fullName>
    </submittedName>
</protein>
<feature type="transmembrane region" description="Helical" evidence="6">
    <location>
        <begin position="98"/>
        <end position="122"/>
    </location>
</feature>
<evidence type="ECO:0000256" key="6">
    <source>
        <dbReference type="SAM" id="Phobius"/>
    </source>
</evidence>
<evidence type="ECO:0000256" key="2">
    <source>
        <dbReference type="ARBA" id="ARBA00009694"/>
    </source>
</evidence>
<feature type="transmembrane region" description="Helical" evidence="6">
    <location>
        <begin position="47"/>
        <end position="63"/>
    </location>
</feature>
<organism evidence="7 8">
    <name type="scientific">Fluctibacter corallii</name>
    <dbReference type="NCBI Taxonomy" id="2984329"/>
    <lineage>
        <taxon>Bacteria</taxon>
        <taxon>Pseudomonadati</taxon>
        <taxon>Pseudomonadota</taxon>
        <taxon>Gammaproteobacteria</taxon>
        <taxon>Alteromonadales</taxon>
        <taxon>Alteromonadaceae</taxon>
        <taxon>Fluctibacter</taxon>
    </lineage>
</organism>
<proteinExistence type="inferred from homology"/>
<evidence type="ECO:0000256" key="5">
    <source>
        <dbReference type="ARBA" id="ARBA00023136"/>
    </source>
</evidence>
<dbReference type="RefSeq" id="WP_263713948.1">
    <property type="nucleotide sequence ID" value="NZ_JAOWKX010000015.1"/>
</dbReference>
<keyword evidence="5 6" id="KW-0472">Membrane</keyword>
<keyword evidence="4 6" id="KW-1133">Transmembrane helix</keyword>
<dbReference type="Proteomes" id="UP001652504">
    <property type="component" value="Unassembled WGS sequence"/>
</dbReference>
<keyword evidence="8" id="KW-1185">Reference proteome</keyword>
<reference evidence="7 8" key="1">
    <citation type="submission" date="2022-10" db="EMBL/GenBank/DDBJ databases">
        <title>Aestuariibacter sp. AA17 isolated from Montipora capitata coral fragment.</title>
        <authorList>
            <person name="Emsley S.A."/>
            <person name="Pfannmuller K.M."/>
            <person name="Loughran R.M."/>
            <person name="Shlafstein M."/>
            <person name="Papke E."/>
            <person name="Saw J.H."/>
            <person name="Ushijima B."/>
            <person name="Videau P."/>
        </authorList>
    </citation>
    <scope>NUCLEOTIDE SEQUENCE [LARGE SCALE GENOMIC DNA]</scope>
    <source>
        <strain evidence="7 8">AA17</strain>
    </source>
</reference>
<dbReference type="InterPro" id="IPR006696">
    <property type="entry name" value="DUF423"/>
</dbReference>
<comment type="subcellular location">
    <subcellularLocation>
        <location evidence="1">Membrane</location>
        <topology evidence="1">Multi-pass membrane protein</topology>
    </subcellularLocation>
</comment>
<evidence type="ECO:0000256" key="3">
    <source>
        <dbReference type="ARBA" id="ARBA00022692"/>
    </source>
</evidence>
<evidence type="ECO:0000313" key="8">
    <source>
        <dbReference type="Proteomes" id="UP001652504"/>
    </source>
</evidence>
<evidence type="ECO:0000256" key="1">
    <source>
        <dbReference type="ARBA" id="ARBA00004141"/>
    </source>
</evidence>
<comment type="similarity">
    <text evidence="2">Belongs to the UPF0382 family.</text>
</comment>
<dbReference type="PANTHER" id="PTHR43461:SF1">
    <property type="entry name" value="TRANSMEMBRANE PROTEIN 256"/>
    <property type="match status" value="1"/>
</dbReference>
<evidence type="ECO:0000313" key="7">
    <source>
        <dbReference type="EMBL" id="MCV2886656.1"/>
    </source>
</evidence>
<dbReference type="EMBL" id="JAOWKX010000015">
    <property type="protein sequence ID" value="MCV2886656.1"/>
    <property type="molecule type" value="Genomic_DNA"/>
</dbReference>
<name>A0ABT3ADB1_9ALTE</name>